<dbReference type="SUPFAM" id="SSF57850">
    <property type="entry name" value="RING/U-box"/>
    <property type="match status" value="1"/>
</dbReference>
<keyword evidence="1" id="KW-0479">Metal-binding</keyword>
<dbReference type="OMA" id="MIVIRIS"/>
<dbReference type="STRING" id="135651.G0MWW6"/>
<dbReference type="InterPro" id="IPR017907">
    <property type="entry name" value="Znf_RING_CS"/>
</dbReference>
<dbReference type="Gene3D" id="3.30.40.10">
    <property type="entry name" value="Zinc/RING finger domain, C3HC4 (zinc finger)"/>
    <property type="match status" value="1"/>
</dbReference>
<dbReference type="InterPro" id="IPR013083">
    <property type="entry name" value="Znf_RING/FYVE/PHD"/>
</dbReference>
<feature type="transmembrane region" description="Helical" evidence="5">
    <location>
        <begin position="327"/>
        <end position="345"/>
    </location>
</feature>
<evidence type="ECO:0000259" key="6">
    <source>
        <dbReference type="PROSITE" id="PS50089"/>
    </source>
</evidence>
<reference evidence="8" key="1">
    <citation type="submission" date="2011-07" db="EMBL/GenBank/DDBJ databases">
        <authorList>
            <consortium name="Caenorhabditis brenneri Sequencing and Analysis Consortium"/>
            <person name="Wilson R.K."/>
        </authorList>
    </citation>
    <scope>NUCLEOTIDE SEQUENCE [LARGE SCALE GENOMIC DNA]</scope>
    <source>
        <strain evidence="8">PB2801</strain>
    </source>
</reference>
<feature type="transmembrane region" description="Helical" evidence="5">
    <location>
        <begin position="194"/>
        <end position="212"/>
    </location>
</feature>
<protein>
    <recommendedName>
        <fullName evidence="6">RING-type domain-containing protein</fullName>
    </recommendedName>
</protein>
<dbReference type="InterPro" id="IPR052667">
    <property type="entry name" value="E3_ubiquitin-ligase_RING"/>
</dbReference>
<evidence type="ECO:0000256" key="1">
    <source>
        <dbReference type="ARBA" id="ARBA00022723"/>
    </source>
</evidence>
<evidence type="ECO:0000313" key="8">
    <source>
        <dbReference type="Proteomes" id="UP000008068"/>
    </source>
</evidence>
<evidence type="ECO:0000256" key="5">
    <source>
        <dbReference type="SAM" id="Phobius"/>
    </source>
</evidence>
<feature type="transmembrane region" description="Helical" evidence="5">
    <location>
        <begin position="6"/>
        <end position="22"/>
    </location>
</feature>
<dbReference type="GO" id="GO:0008270">
    <property type="term" value="F:zinc ion binding"/>
    <property type="evidence" value="ECO:0007669"/>
    <property type="project" value="UniProtKB-KW"/>
</dbReference>
<evidence type="ECO:0000256" key="2">
    <source>
        <dbReference type="ARBA" id="ARBA00022771"/>
    </source>
</evidence>
<keyword evidence="3" id="KW-0862">Zinc</keyword>
<name>G0MWW6_CAEBE</name>
<keyword evidence="5" id="KW-0472">Membrane</keyword>
<feature type="transmembrane region" description="Helical" evidence="5">
    <location>
        <begin position="65"/>
        <end position="84"/>
    </location>
</feature>
<dbReference type="Pfam" id="PF14634">
    <property type="entry name" value="zf-RING_5"/>
    <property type="match status" value="1"/>
</dbReference>
<keyword evidence="5" id="KW-1133">Transmembrane helix</keyword>
<feature type="transmembrane region" description="Helical" evidence="5">
    <location>
        <begin position="105"/>
        <end position="127"/>
    </location>
</feature>
<dbReference type="OrthoDB" id="1933281at2759"/>
<feature type="transmembrane region" description="Helical" evidence="5">
    <location>
        <begin position="218"/>
        <end position="234"/>
    </location>
</feature>
<dbReference type="SMART" id="SM00184">
    <property type="entry name" value="RING"/>
    <property type="match status" value="1"/>
</dbReference>
<keyword evidence="8" id="KW-1185">Reference proteome</keyword>
<feature type="domain" description="RING-type" evidence="6">
    <location>
        <begin position="407"/>
        <end position="454"/>
    </location>
</feature>
<gene>
    <name evidence="7" type="ORF">CAEBREN_01215</name>
</gene>
<dbReference type="AlphaFoldDB" id="G0MWW6"/>
<evidence type="ECO:0000313" key="7">
    <source>
        <dbReference type="EMBL" id="EGT46340.1"/>
    </source>
</evidence>
<keyword evidence="5" id="KW-0812">Transmembrane</keyword>
<dbReference type="InParanoid" id="G0MWW6"/>
<dbReference type="PROSITE" id="PS00518">
    <property type="entry name" value="ZF_RING_1"/>
    <property type="match status" value="1"/>
</dbReference>
<feature type="transmembrane region" description="Helical" evidence="5">
    <location>
        <begin position="133"/>
        <end position="155"/>
    </location>
</feature>
<dbReference type="InterPro" id="IPR001841">
    <property type="entry name" value="Znf_RING"/>
</dbReference>
<evidence type="ECO:0000256" key="3">
    <source>
        <dbReference type="ARBA" id="ARBA00022833"/>
    </source>
</evidence>
<evidence type="ECO:0000256" key="4">
    <source>
        <dbReference type="PROSITE-ProRule" id="PRU00175"/>
    </source>
</evidence>
<dbReference type="PANTHER" id="PTHR47156">
    <property type="entry name" value="PROTEIN CBG20824"/>
    <property type="match status" value="1"/>
</dbReference>
<keyword evidence="2 4" id="KW-0863">Zinc-finger</keyword>
<dbReference type="HOGENOM" id="CLU_026040_0_0_1"/>
<accession>G0MWW6</accession>
<sequence>MTFVLVVSALIAMILDIFKYNLDRFHEKRRANRETTCRRDQLIGFGGVLLCGIVPQLVVFYCKDYGKLVTITFYVSAISILSFKKFFLETPIYYVKSVKYGNRKILLITFSVIYFLGLIALLKSGIFTFRYEITSLLFFGISSFTAIIELLMVFLEKFVMRTEQETAQIIEKFKEPVEVPPTPGSEFEQSFNDIFMHFYSILVVVFVVLAIIAGFWTSIFSIILMCSIFIWFMKKTERDLDEDREKKKMNELEFCAYRLKFGFFGILSTWCMGQWPLYVMSFEFKNMIELILTYLIVALSIYYYFIHGYRDYCNLNYTKFKSTIIKTVVFLIFIGMIVIRISISFENRYQNFQMGCIQFILFFMPLGALPDFLVVMRGGVYLIGVEEQAPQPAAPAEIRKVSPEMKCQVCQEKYNVESRIPRILKECGHTVCEPCADQRLEENRGSYLYCPVCRMATVVMGAASLLKRNWAALEIMADN</sequence>
<organism evidence="8">
    <name type="scientific">Caenorhabditis brenneri</name>
    <name type="common">Nematode worm</name>
    <dbReference type="NCBI Taxonomy" id="135651"/>
    <lineage>
        <taxon>Eukaryota</taxon>
        <taxon>Metazoa</taxon>
        <taxon>Ecdysozoa</taxon>
        <taxon>Nematoda</taxon>
        <taxon>Chromadorea</taxon>
        <taxon>Rhabditida</taxon>
        <taxon>Rhabditina</taxon>
        <taxon>Rhabditomorpha</taxon>
        <taxon>Rhabditoidea</taxon>
        <taxon>Rhabditidae</taxon>
        <taxon>Peloderinae</taxon>
        <taxon>Caenorhabditis</taxon>
    </lineage>
</organism>
<dbReference type="PANTHER" id="PTHR47156:SF7">
    <property type="entry name" value="RING-TYPE DOMAIN-CONTAINING PROTEIN"/>
    <property type="match status" value="1"/>
</dbReference>
<feature type="transmembrane region" description="Helical" evidence="5">
    <location>
        <begin position="255"/>
        <end position="275"/>
    </location>
</feature>
<dbReference type="Proteomes" id="UP000008068">
    <property type="component" value="Unassembled WGS sequence"/>
</dbReference>
<dbReference type="EMBL" id="GL379817">
    <property type="protein sequence ID" value="EGT46340.1"/>
    <property type="molecule type" value="Genomic_DNA"/>
</dbReference>
<proteinExistence type="predicted"/>
<feature type="transmembrane region" description="Helical" evidence="5">
    <location>
        <begin position="357"/>
        <end position="376"/>
    </location>
</feature>
<dbReference type="PROSITE" id="PS50089">
    <property type="entry name" value="ZF_RING_2"/>
    <property type="match status" value="1"/>
</dbReference>
<feature type="transmembrane region" description="Helical" evidence="5">
    <location>
        <begin position="42"/>
        <end position="59"/>
    </location>
</feature>
<feature type="transmembrane region" description="Helical" evidence="5">
    <location>
        <begin position="287"/>
        <end position="306"/>
    </location>
</feature>